<dbReference type="Proteomes" id="UP000273898">
    <property type="component" value="Unassembled WGS sequence"/>
</dbReference>
<proteinExistence type="predicted"/>
<reference evidence="2 3" key="1">
    <citation type="submission" date="2018-10" db="EMBL/GenBank/DDBJ databases">
        <title>Genomic Encyclopedia of Archaeal and Bacterial Type Strains, Phase II (KMG-II): from individual species to whole genera.</title>
        <authorList>
            <person name="Goeker M."/>
        </authorList>
    </citation>
    <scope>NUCLEOTIDE SEQUENCE [LARGE SCALE GENOMIC DNA]</scope>
    <source>
        <strain evidence="2 3">DSM 19624</strain>
    </source>
</reference>
<name>A0A497XUI9_9SPHI</name>
<evidence type="ECO:0000256" key="1">
    <source>
        <dbReference type="SAM" id="MobiDB-lite"/>
    </source>
</evidence>
<feature type="region of interest" description="Disordered" evidence="1">
    <location>
        <begin position="37"/>
        <end position="57"/>
    </location>
</feature>
<gene>
    <name evidence="2" type="ORF">BCL90_3541</name>
</gene>
<dbReference type="EMBL" id="RCCK01000013">
    <property type="protein sequence ID" value="RLJ73385.1"/>
    <property type="molecule type" value="Genomic_DNA"/>
</dbReference>
<evidence type="ECO:0000313" key="2">
    <source>
        <dbReference type="EMBL" id="RLJ73385.1"/>
    </source>
</evidence>
<protein>
    <submittedName>
        <fullName evidence="2">Uncharacterized protein</fullName>
    </submittedName>
</protein>
<organism evidence="2 3">
    <name type="scientific">Pedobacter alluvionis</name>
    <dbReference type="NCBI Taxonomy" id="475253"/>
    <lineage>
        <taxon>Bacteria</taxon>
        <taxon>Pseudomonadati</taxon>
        <taxon>Bacteroidota</taxon>
        <taxon>Sphingobacteriia</taxon>
        <taxon>Sphingobacteriales</taxon>
        <taxon>Sphingobacteriaceae</taxon>
        <taxon>Pedobacter</taxon>
    </lineage>
</organism>
<dbReference type="AlphaFoldDB" id="A0A497XUI9"/>
<sequence>MFVGLFVLVPMKNRELPLQSRLFTQVHATIKGRMRLNAPHSVPKPDKTEIPQRLART</sequence>
<comment type="caution">
    <text evidence="2">The sequence shown here is derived from an EMBL/GenBank/DDBJ whole genome shotgun (WGS) entry which is preliminary data.</text>
</comment>
<accession>A0A497XUI9</accession>
<evidence type="ECO:0000313" key="3">
    <source>
        <dbReference type="Proteomes" id="UP000273898"/>
    </source>
</evidence>